<protein>
    <submittedName>
        <fullName evidence="1">Uncharacterized protein</fullName>
    </submittedName>
</protein>
<keyword evidence="2" id="KW-1185">Reference proteome</keyword>
<gene>
    <name evidence="1" type="ORF">QAD02_000742</name>
</gene>
<dbReference type="Proteomes" id="UP001239111">
    <property type="component" value="Chromosome 3"/>
</dbReference>
<reference evidence="1" key="1">
    <citation type="submission" date="2023-04" db="EMBL/GenBank/DDBJ databases">
        <title>A chromosome-level genome assembly of the parasitoid wasp Eretmocerus hayati.</title>
        <authorList>
            <person name="Zhong Y."/>
            <person name="Liu S."/>
            <person name="Liu Y."/>
        </authorList>
    </citation>
    <scope>NUCLEOTIDE SEQUENCE</scope>
    <source>
        <strain evidence="1">ZJU_SS_LIU_2023</strain>
    </source>
</reference>
<accession>A0ACC2NFB4</accession>
<evidence type="ECO:0000313" key="2">
    <source>
        <dbReference type="Proteomes" id="UP001239111"/>
    </source>
</evidence>
<name>A0ACC2NFB4_9HYME</name>
<sequence length="109" mass="11907">MKATKEAKYKKVSGEDIHNASIVFLPPDSTLNLKGNTFSCSAGVEITLNENISEEFLDLSEMTEMTAAKKYSLNPASAEQDDELAYDFGSYITDSDTSISDVSDAYDSE</sequence>
<organism evidence="1 2">
    <name type="scientific">Eretmocerus hayati</name>
    <dbReference type="NCBI Taxonomy" id="131215"/>
    <lineage>
        <taxon>Eukaryota</taxon>
        <taxon>Metazoa</taxon>
        <taxon>Ecdysozoa</taxon>
        <taxon>Arthropoda</taxon>
        <taxon>Hexapoda</taxon>
        <taxon>Insecta</taxon>
        <taxon>Pterygota</taxon>
        <taxon>Neoptera</taxon>
        <taxon>Endopterygota</taxon>
        <taxon>Hymenoptera</taxon>
        <taxon>Apocrita</taxon>
        <taxon>Proctotrupomorpha</taxon>
        <taxon>Chalcidoidea</taxon>
        <taxon>Aphelinidae</taxon>
        <taxon>Aphelininae</taxon>
        <taxon>Eretmocerus</taxon>
    </lineage>
</organism>
<comment type="caution">
    <text evidence="1">The sequence shown here is derived from an EMBL/GenBank/DDBJ whole genome shotgun (WGS) entry which is preliminary data.</text>
</comment>
<dbReference type="EMBL" id="CM056743">
    <property type="protein sequence ID" value="KAJ8669483.1"/>
    <property type="molecule type" value="Genomic_DNA"/>
</dbReference>
<proteinExistence type="predicted"/>
<evidence type="ECO:0000313" key="1">
    <source>
        <dbReference type="EMBL" id="KAJ8669483.1"/>
    </source>
</evidence>